<gene>
    <name evidence="1" type="ORF">SAMN05421882_101436</name>
</gene>
<sequence>MEAKHHRKAKIGSDDSNQIDVVRHALSPSRLISYAESSLDVIRACDQPRLGEKYRKILPESTLHWKPHTPQKSRGISNKLICQLTRPNCMKEQMVEILTLEQVAGYLKVMPPQKSKLFKKRKAVEKNGRIC</sequence>
<evidence type="ECO:0000313" key="2">
    <source>
        <dbReference type="Proteomes" id="UP000183454"/>
    </source>
</evidence>
<proteinExistence type="predicted"/>
<name>A0A1H2U562_9PROT</name>
<evidence type="ECO:0000313" key="1">
    <source>
        <dbReference type="EMBL" id="SDW51200.1"/>
    </source>
</evidence>
<dbReference type="AlphaFoldDB" id="A0A1H2U562"/>
<organism evidence="1 2">
    <name type="scientific">Nitrosomonas communis</name>
    <dbReference type="NCBI Taxonomy" id="44574"/>
    <lineage>
        <taxon>Bacteria</taxon>
        <taxon>Pseudomonadati</taxon>
        <taxon>Pseudomonadota</taxon>
        <taxon>Betaproteobacteria</taxon>
        <taxon>Nitrosomonadales</taxon>
        <taxon>Nitrosomonadaceae</taxon>
        <taxon>Nitrosomonas</taxon>
    </lineage>
</organism>
<dbReference type="Proteomes" id="UP000183454">
    <property type="component" value="Unassembled WGS sequence"/>
</dbReference>
<protein>
    <submittedName>
        <fullName evidence="1">Uncharacterized protein</fullName>
    </submittedName>
</protein>
<reference evidence="1 2" key="1">
    <citation type="submission" date="2016-10" db="EMBL/GenBank/DDBJ databases">
        <authorList>
            <person name="de Groot N.N."/>
        </authorList>
    </citation>
    <scope>NUCLEOTIDE SEQUENCE [LARGE SCALE GENOMIC DNA]</scope>
    <source>
        <strain evidence="1 2">Nm110</strain>
    </source>
</reference>
<dbReference type="EMBL" id="FNNH01000014">
    <property type="protein sequence ID" value="SDW51200.1"/>
    <property type="molecule type" value="Genomic_DNA"/>
</dbReference>
<accession>A0A1H2U562</accession>